<dbReference type="Pfam" id="PF00155">
    <property type="entry name" value="Aminotran_1_2"/>
    <property type="match status" value="1"/>
</dbReference>
<dbReference type="InterPro" id="IPR015424">
    <property type="entry name" value="PyrdxlP-dep_Trfase"/>
</dbReference>
<dbReference type="InterPro" id="IPR004839">
    <property type="entry name" value="Aminotransferase_I/II_large"/>
</dbReference>
<evidence type="ECO:0000256" key="1">
    <source>
        <dbReference type="RuleBase" id="RU000481"/>
    </source>
</evidence>
<comment type="similarity">
    <text evidence="1">Belongs to the class-I pyridoxal-phosphate-dependent aminotransferase family.</text>
</comment>
<dbReference type="NCBIfam" id="NF005593">
    <property type="entry name" value="PRK07324.1"/>
    <property type="match status" value="1"/>
</dbReference>
<keyword evidence="1" id="KW-0808">Transferase</keyword>
<evidence type="ECO:0000259" key="2">
    <source>
        <dbReference type="Pfam" id="PF00155"/>
    </source>
</evidence>
<dbReference type="InterPro" id="IPR004838">
    <property type="entry name" value="NHTrfase_class1_PyrdxlP-BS"/>
</dbReference>
<dbReference type="EC" id="2.6.1.-" evidence="1"/>
<proteinExistence type="inferred from homology"/>
<dbReference type="Proteomes" id="UP000641741">
    <property type="component" value="Unassembled WGS sequence"/>
</dbReference>
<accession>A0ABR7GPW1</accession>
<keyword evidence="4" id="KW-1185">Reference proteome</keyword>
<dbReference type="Gene3D" id="3.40.640.10">
    <property type="entry name" value="Type I PLP-dependent aspartate aminotransferase-like (Major domain)"/>
    <property type="match status" value="1"/>
</dbReference>
<protein>
    <recommendedName>
        <fullName evidence="1">Aminotransferase</fullName>
        <ecNumber evidence="1">2.6.1.-</ecNumber>
    </recommendedName>
</protein>
<evidence type="ECO:0000313" key="4">
    <source>
        <dbReference type="Proteomes" id="UP000641741"/>
    </source>
</evidence>
<dbReference type="RefSeq" id="WP_186970453.1">
    <property type="nucleotide sequence ID" value="NZ_JACOPK010000009.1"/>
</dbReference>
<evidence type="ECO:0000313" key="3">
    <source>
        <dbReference type="EMBL" id="MBC5696352.1"/>
    </source>
</evidence>
<sequence>MKIKPFAVEEWMNAWEVGAKYNIAETCVDSISMNELFELTGEDKTEFLNRLCARRLSYGDIEGLPEFRKGVCGLYKTLNIENIVPTHGASGANHHVFYSLISPGDRVVSIMPTYQQLYSIPESYGADVQILHLSKENNYLPDLEKLRRLVTPETKMICINNPNNPTGALMSEQMLREIVEIARSADAWILCDEVYRHLSQEDDWCPSIVDLYEKGISVSSMSKVFSLAGLRLGWIATHDMSVVKSCLSHRDYNLVSCGVFDEMLAAAALKHSDKLLERSRKIVRENLQILDNWVSSEPHVSYVKPKAGTTALVYYDLDIPSYEFCEEMYKKTGAFVTPGDCFEVPHSMRIGYAYGKQDLIDGLKAISEYIAMKTR</sequence>
<name>A0ABR7GPW1_9FIRM</name>
<dbReference type="GO" id="GO:0008483">
    <property type="term" value="F:transaminase activity"/>
    <property type="evidence" value="ECO:0007669"/>
    <property type="project" value="UniProtKB-KW"/>
</dbReference>
<reference evidence="3 4" key="1">
    <citation type="submission" date="2020-08" db="EMBL/GenBank/DDBJ databases">
        <title>Genome public.</title>
        <authorList>
            <person name="Liu C."/>
            <person name="Sun Q."/>
        </authorList>
    </citation>
    <scope>NUCLEOTIDE SEQUENCE [LARGE SCALE GENOMIC DNA]</scope>
    <source>
        <strain evidence="3 4">M2</strain>
    </source>
</reference>
<dbReference type="PANTHER" id="PTHR43510:SF1">
    <property type="entry name" value="AMINOTRANSFERASE FUNCTION, HYPOTHETICAL (EUROFUNG)"/>
    <property type="match status" value="1"/>
</dbReference>
<keyword evidence="1 3" id="KW-0032">Aminotransferase</keyword>
<dbReference type="CDD" id="cd00609">
    <property type="entry name" value="AAT_like"/>
    <property type="match status" value="1"/>
</dbReference>
<dbReference type="PANTHER" id="PTHR43510">
    <property type="entry name" value="AMINOTRANSFERASE FUNCTION, HYPOTHETICAL (EUROFUNG)"/>
    <property type="match status" value="1"/>
</dbReference>
<dbReference type="SUPFAM" id="SSF53383">
    <property type="entry name" value="PLP-dependent transferases"/>
    <property type="match status" value="1"/>
</dbReference>
<dbReference type="PROSITE" id="PS00105">
    <property type="entry name" value="AA_TRANSFER_CLASS_1"/>
    <property type="match status" value="1"/>
</dbReference>
<dbReference type="Gene3D" id="3.90.1150.10">
    <property type="entry name" value="Aspartate Aminotransferase, domain 1"/>
    <property type="match status" value="1"/>
</dbReference>
<feature type="domain" description="Aminotransferase class I/classII large" evidence="2">
    <location>
        <begin position="54"/>
        <end position="361"/>
    </location>
</feature>
<comment type="caution">
    <text evidence="3">The sequence shown here is derived from an EMBL/GenBank/DDBJ whole genome shotgun (WGS) entry which is preliminary data.</text>
</comment>
<dbReference type="InterPro" id="IPR015422">
    <property type="entry name" value="PyrdxlP-dep_Trfase_small"/>
</dbReference>
<dbReference type="InterPro" id="IPR015421">
    <property type="entry name" value="PyrdxlP-dep_Trfase_major"/>
</dbReference>
<dbReference type="EMBL" id="JACOPK010000009">
    <property type="protein sequence ID" value="MBC5696352.1"/>
    <property type="molecule type" value="Genomic_DNA"/>
</dbReference>
<organism evidence="3 4">
    <name type="scientific">Agathobaculum hominis</name>
    <dbReference type="NCBI Taxonomy" id="2763014"/>
    <lineage>
        <taxon>Bacteria</taxon>
        <taxon>Bacillati</taxon>
        <taxon>Bacillota</taxon>
        <taxon>Clostridia</taxon>
        <taxon>Eubacteriales</taxon>
        <taxon>Butyricicoccaceae</taxon>
        <taxon>Agathobaculum</taxon>
    </lineage>
</organism>
<gene>
    <name evidence="3" type="ORF">H8S02_10405</name>
</gene>
<comment type="cofactor">
    <cofactor evidence="1">
        <name>pyridoxal 5'-phosphate</name>
        <dbReference type="ChEBI" id="CHEBI:597326"/>
    </cofactor>
</comment>